<evidence type="ECO:0000256" key="1">
    <source>
        <dbReference type="ARBA" id="ARBA00004141"/>
    </source>
</evidence>
<evidence type="ECO:0000313" key="8">
    <source>
        <dbReference type="EMBL" id="KAL3311460.1"/>
    </source>
</evidence>
<evidence type="ECO:0000313" key="9">
    <source>
        <dbReference type="Proteomes" id="UP001626550"/>
    </source>
</evidence>
<accession>A0ABD2PVI9</accession>
<dbReference type="PIRSF" id="PIRSF005799">
    <property type="entry name" value="UDP-gal_transpt"/>
    <property type="match status" value="1"/>
</dbReference>
<feature type="transmembrane region" description="Helical" evidence="6">
    <location>
        <begin position="76"/>
        <end position="95"/>
    </location>
</feature>
<keyword evidence="2" id="KW-0762">Sugar transport</keyword>
<evidence type="ECO:0000256" key="5">
    <source>
        <dbReference type="ARBA" id="ARBA00023136"/>
    </source>
</evidence>
<feature type="transmembrane region" description="Helical" evidence="6">
    <location>
        <begin position="205"/>
        <end position="228"/>
    </location>
</feature>
<sequence>MDKKWIALLLLVIQTSSHSLAIRYSRTKSPNYSVASVVFISEILKALACTIVLLLSGQFVSSLSSFLRNPLDSLKMIVPAACYFLQNNLTFIALGNLNAATYQVLSVYQWTALVTLFIGVCIVQLGIDSGAKVASKSAENPTLGLICVVTAAVSSGFSAIYFEKVIKTTPKSLWFRNLELAFFSVVFGSFSLLEEIANPYLLIKGYDATVCLILFLQSAGGLLVGYIVKYADNLNKVFACAIAFVVSTAVGIIFFNMELTAFFVFGSSMVLGSIGLYSLPPPATPKKTV</sequence>
<dbReference type="Proteomes" id="UP001626550">
    <property type="component" value="Unassembled WGS sequence"/>
</dbReference>
<feature type="chain" id="PRO_5044751778" description="UDP-N-acetylglucosamine transporter" evidence="7">
    <location>
        <begin position="22"/>
        <end position="289"/>
    </location>
</feature>
<dbReference type="AlphaFoldDB" id="A0ABD2PVI9"/>
<keyword evidence="4 6" id="KW-1133">Transmembrane helix</keyword>
<dbReference type="GO" id="GO:0016020">
    <property type="term" value="C:membrane"/>
    <property type="evidence" value="ECO:0007669"/>
    <property type="project" value="UniProtKB-SubCell"/>
</dbReference>
<evidence type="ECO:0000256" key="4">
    <source>
        <dbReference type="ARBA" id="ARBA00022989"/>
    </source>
</evidence>
<keyword evidence="9" id="KW-1185">Reference proteome</keyword>
<evidence type="ECO:0000256" key="6">
    <source>
        <dbReference type="SAM" id="Phobius"/>
    </source>
</evidence>
<protein>
    <recommendedName>
        <fullName evidence="10">UDP-N-acetylglucosamine transporter</fullName>
    </recommendedName>
</protein>
<evidence type="ECO:0000256" key="3">
    <source>
        <dbReference type="ARBA" id="ARBA00022692"/>
    </source>
</evidence>
<dbReference type="PANTHER" id="PTHR10231">
    <property type="entry name" value="NUCLEOTIDE-SUGAR TRANSMEMBRANE TRANSPORTER"/>
    <property type="match status" value="1"/>
</dbReference>
<organism evidence="8 9">
    <name type="scientific">Cichlidogyrus casuarinus</name>
    <dbReference type="NCBI Taxonomy" id="1844966"/>
    <lineage>
        <taxon>Eukaryota</taxon>
        <taxon>Metazoa</taxon>
        <taxon>Spiralia</taxon>
        <taxon>Lophotrochozoa</taxon>
        <taxon>Platyhelminthes</taxon>
        <taxon>Monogenea</taxon>
        <taxon>Monopisthocotylea</taxon>
        <taxon>Dactylogyridea</taxon>
        <taxon>Ancyrocephalidae</taxon>
        <taxon>Cichlidogyrus</taxon>
    </lineage>
</organism>
<reference evidence="8 9" key="1">
    <citation type="submission" date="2024-11" db="EMBL/GenBank/DDBJ databases">
        <title>Adaptive evolution of stress response genes in parasites aligns with host niche diversity.</title>
        <authorList>
            <person name="Hahn C."/>
            <person name="Resl P."/>
        </authorList>
    </citation>
    <scope>NUCLEOTIDE SEQUENCE [LARGE SCALE GENOMIC DNA]</scope>
    <source>
        <strain evidence="8">EGGRZ-B1_66</strain>
        <tissue evidence="8">Body</tissue>
    </source>
</reference>
<name>A0ABD2PVI9_9PLAT</name>
<feature type="transmembrane region" description="Helical" evidence="6">
    <location>
        <begin position="234"/>
        <end position="255"/>
    </location>
</feature>
<dbReference type="NCBIfam" id="TIGR00803">
    <property type="entry name" value="nst"/>
    <property type="match status" value="1"/>
</dbReference>
<feature type="signal peptide" evidence="7">
    <location>
        <begin position="1"/>
        <end position="21"/>
    </location>
</feature>
<comment type="caution">
    <text evidence="8">The sequence shown here is derived from an EMBL/GenBank/DDBJ whole genome shotgun (WGS) entry which is preliminary data.</text>
</comment>
<gene>
    <name evidence="8" type="ORF">Ciccas_009958</name>
</gene>
<feature type="transmembrane region" description="Helical" evidence="6">
    <location>
        <begin position="31"/>
        <end position="55"/>
    </location>
</feature>
<feature type="transmembrane region" description="Helical" evidence="6">
    <location>
        <begin position="174"/>
        <end position="193"/>
    </location>
</feature>
<dbReference type="Pfam" id="PF04142">
    <property type="entry name" value="Nuc_sug_transp"/>
    <property type="match status" value="2"/>
</dbReference>
<feature type="transmembrane region" description="Helical" evidence="6">
    <location>
        <begin position="262"/>
        <end position="279"/>
    </location>
</feature>
<proteinExistence type="predicted"/>
<keyword evidence="3 6" id="KW-0812">Transmembrane</keyword>
<keyword evidence="7" id="KW-0732">Signal</keyword>
<dbReference type="EMBL" id="JBJKFK010002209">
    <property type="protein sequence ID" value="KAL3311460.1"/>
    <property type="molecule type" value="Genomic_DNA"/>
</dbReference>
<evidence type="ECO:0008006" key="10">
    <source>
        <dbReference type="Google" id="ProtNLM"/>
    </source>
</evidence>
<feature type="transmembrane region" description="Helical" evidence="6">
    <location>
        <begin position="107"/>
        <end position="131"/>
    </location>
</feature>
<keyword evidence="5 6" id="KW-0472">Membrane</keyword>
<evidence type="ECO:0000256" key="7">
    <source>
        <dbReference type="SAM" id="SignalP"/>
    </source>
</evidence>
<comment type="subcellular location">
    <subcellularLocation>
        <location evidence="1">Membrane</location>
        <topology evidence="1">Multi-pass membrane protein</topology>
    </subcellularLocation>
</comment>
<evidence type="ECO:0000256" key="2">
    <source>
        <dbReference type="ARBA" id="ARBA00022597"/>
    </source>
</evidence>
<feature type="transmembrane region" description="Helical" evidence="6">
    <location>
        <begin position="143"/>
        <end position="162"/>
    </location>
</feature>
<dbReference type="InterPro" id="IPR007271">
    <property type="entry name" value="Nuc_sug_transpt"/>
</dbReference>
<keyword evidence="2" id="KW-0813">Transport</keyword>